<dbReference type="EMBL" id="MHOJ01000014">
    <property type="protein sequence ID" value="OGZ62634.1"/>
    <property type="molecule type" value="Genomic_DNA"/>
</dbReference>
<evidence type="ECO:0000313" key="1">
    <source>
        <dbReference type="EMBL" id="OGZ62634.1"/>
    </source>
</evidence>
<evidence type="ECO:0000313" key="2">
    <source>
        <dbReference type="Proteomes" id="UP000178509"/>
    </source>
</evidence>
<organism evidence="1 2">
    <name type="scientific">Candidatus Spechtbacteria bacterium RIFCSPLOWO2_02_FULL_38_8</name>
    <dbReference type="NCBI Taxonomy" id="1802164"/>
    <lineage>
        <taxon>Bacteria</taxon>
        <taxon>Candidatus Spechtiibacteriota</taxon>
    </lineage>
</organism>
<protein>
    <submittedName>
        <fullName evidence="1">Uncharacterized protein</fullName>
    </submittedName>
</protein>
<gene>
    <name evidence="1" type="ORF">A3H51_00700</name>
</gene>
<accession>A0A1G2HJE4</accession>
<comment type="caution">
    <text evidence="1">The sequence shown here is derived from an EMBL/GenBank/DDBJ whole genome shotgun (WGS) entry which is preliminary data.</text>
</comment>
<reference evidence="1 2" key="1">
    <citation type="journal article" date="2016" name="Nat. Commun.">
        <title>Thousands of microbial genomes shed light on interconnected biogeochemical processes in an aquifer system.</title>
        <authorList>
            <person name="Anantharaman K."/>
            <person name="Brown C.T."/>
            <person name="Hug L.A."/>
            <person name="Sharon I."/>
            <person name="Castelle C.J."/>
            <person name="Probst A.J."/>
            <person name="Thomas B.C."/>
            <person name="Singh A."/>
            <person name="Wilkins M.J."/>
            <person name="Karaoz U."/>
            <person name="Brodie E.L."/>
            <person name="Williams K.H."/>
            <person name="Hubbard S.S."/>
            <person name="Banfield J.F."/>
        </authorList>
    </citation>
    <scope>NUCLEOTIDE SEQUENCE [LARGE SCALE GENOMIC DNA]</scope>
</reference>
<proteinExistence type="predicted"/>
<dbReference type="AlphaFoldDB" id="A0A1G2HJE4"/>
<sequence length="71" mass="8045">MLDKLILKALDNVRVCEKNARLSAYLVDALRAESLPEASGLCRQIIANTQNFDRDIRTIFIELQQQLSQGI</sequence>
<name>A0A1G2HJE4_9BACT</name>
<dbReference type="Proteomes" id="UP000178509">
    <property type="component" value="Unassembled WGS sequence"/>
</dbReference>